<dbReference type="SUPFAM" id="SSF46565">
    <property type="entry name" value="Chaperone J-domain"/>
    <property type="match status" value="1"/>
</dbReference>
<dbReference type="EMBL" id="JAEHOE010000005">
    <property type="protein sequence ID" value="KAG2499974.1"/>
    <property type="molecule type" value="Genomic_DNA"/>
</dbReference>
<dbReference type="PROSITE" id="PS50076">
    <property type="entry name" value="DNAJ_2"/>
    <property type="match status" value="1"/>
</dbReference>
<evidence type="ECO:0000256" key="1">
    <source>
        <dbReference type="SAM" id="MobiDB-lite"/>
    </source>
</evidence>
<dbReference type="Pfam" id="PF00226">
    <property type="entry name" value="DnaJ"/>
    <property type="match status" value="1"/>
</dbReference>
<organism evidence="3 4">
    <name type="scientific">Edaphochlamys debaryana</name>
    <dbReference type="NCBI Taxonomy" id="47281"/>
    <lineage>
        <taxon>Eukaryota</taxon>
        <taxon>Viridiplantae</taxon>
        <taxon>Chlorophyta</taxon>
        <taxon>core chlorophytes</taxon>
        <taxon>Chlorophyceae</taxon>
        <taxon>CS clade</taxon>
        <taxon>Chlamydomonadales</taxon>
        <taxon>Chlamydomonadales incertae sedis</taxon>
        <taxon>Edaphochlamys</taxon>
    </lineage>
</organism>
<protein>
    <recommendedName>
        <fullName evidence="2">J domain-containing protein</fullName>
    </recommendedName>
</protein>
<name>A0A836C5L5_9CHLO</name>
<dbReference type="Proteomes" id="UP000612055">
    <property type="component" value="Unassembled WGS sequence"/>
</dbReference>
<keyword evidence="4" id="KW-1185">Reference proteome</keyword>
<dbReference type="InterPro" id="IPR001623">
    <property type="entry name" value="DnaJ_domain"/>
</dbReference>
<reference evidence="3" key="1">
    <citation type="journal article" date="2020" name="bioRxiv">
        <title>Comparative genomics of Chlamydomonas.</title>
        <authorList>
            <person name="Craig R.J."/>
            <person name="Hasan A.R."/>
            <person name="Ness R.W."/>
            <person name="Keightley P.D."/>
        </authorList>
    </citation>
    <scope>NUCLEOTIDE SEQUENCE</scope>
    <source>
        <strain evidence="3">CCAP 11/70</strain>
    </source>
</reference>
<evidence type="ECO:0000259" key="2">
    <source>
        <dbReference type="PROSITE" id="PS50076"/>
    </source>
</evidence>
<dbReference type="Gene3D" id="1.10.287.110">
    <property type="entry name" value="DnaJ domain"/>
    <property type="match status" value="1"/>
</dbReference>
<sequence>MAQFGYKGPRGVAAALLMPPSQSFQGPPEAQARNAQLEKEVQRLQGLLAAERAKGDELKEWDLKLKEKERALNQRDEDTEVKRLNAQYVELSARYLQQQQEIEEYKADIEAWEEEVEQEKARAQAAQAEAAALRRKVEELDRELAAYKAGSGKRPQKKKRGREPSSPPRHGPDTADDNAEPPPAQPTPPEPNPAADEVFAAAKPPTLNGSLSVPVLRQFLTQAGADAELRFCTEKEELIALAGQRVNAWHVRRAAACSRLPLARGDRALFWLDPGSAFSKHGPLAKAFRELCLRLHPDKNPGDALATPAFQYLQEAHERMKKAARA</sequence>
<dbReference type="InterPro" id="IPR036869">
    <property type="entry name" value="J_dom_sf"/>
</dbReference>
<feature type="compositionally biased region" description="Pro residues" evidence="1">
    <location>
        <begin position="180"/>
        <end position="192"/>
    </location>
</feature>
<evidence type="ECO:0000313" key="3">
    <source>
        <dbReference type="EMBL" id="KAG2499974.1"/>
    </source>
</evidence>
<proteinExistence type="predicted"/>
<feature type="domain" description="J" evidence="2">
    <location>
        <begin position="265"/>
        <end position="325"/>
    </location>
</feature>
<dbReference type="OrthoDB" id="541564at2759"/>
<gene>
    <name evidence="3" type="ORF">HYH03_002259</name>
</gene>
<feature type="region of interest" description="Disordered" evidence="1">
    <location>
        <begin position="116"/>
        <end position="135"/>
    </location>
</feature>
<dbReference type="AlphaFoldDB" id="A0A836C5L5"/>
<feature type="region of interest" description="Disordered" evidence="1">
    <location>
        <begin position="145"/>
        <end position="196"/>
    </location>
</feature>
<accession>A0A836C5L5</accession>
<dbReference type="CDD" id="cd06257">
    <property type="entry name" value="DnaJ"/>
    <property type="match status" value="1"/>
</dbReference>
<comment type="caution">
    <text evidence="3">The sequence shown here is derived from an EMBL/GenBank/DDBJ whole genome shotgun (WGS) entry which is preliminary data.</text>
</comment>
<evidence type="ECO:0000313" key="4">
    <source>
        <dbReference type="Proteomes" id="UP000612055"/>
    </source>
</evidence>